<gene>
    <name evidence="1" type="ORF">SAMN05421804_102115</name>
</gene>
<proteinExistence type="predicted"/>
<evidence type="ECO:0000313" key="1">
    <source>
        <dbReference type="EMBL" id="SDI34825.1"/>
    </source>
</evidence>
<accession>A0A1G8JUM6</accession>
<dbReference type="AlphaFoldDB" id="A0A1G8JUM6"/>
<dbReference type="RefSeq" id="WP_031577658.1">
    <property type="nucleotide sequence ID" value="NZ_FNDZ01000002.1"/>
</dbReference>
<protein>
    <submittedName>
        <fullName evidence="1">Uncharacterized protein</fullName>
    </submittedName>
</protein>
<reference evidence="1 2" key="1">
    <citation type="submission" date="2016-10" db="EMBL/GenBank/DDBJ databases">
        <authorList>
            <person name="de Groot N.N."/>
        </authorList>
    </citation>
    <scope>NUCLEOTIDE SEQUENCE [LARGE SCALE GENOMIC DNA]</scope>
    <source>
        <strain evidence="1 2">CGMCC 1.5058</strain>
    </source>
</reference>
<sequence length="81" mass="9372">MKKEDEIKSIKIDCPICNKVHELEIKSRETKGLIKGEVIEYEENFFECPDTESEENEFVSASMMDKNLLRAKDANRSKKGC</sequence>
<name>A0A1G8JUM6_9CLOT</name>
<dbReference type="Proteomes" id="UP000183255">
    <property type="component" value="Unassembled WGS sequence"/>
</dbReference>
<organism evidence="1 2">
    <name type="scientific">Proteiniclasticum ruminis</name>
    <dbReference type="NCBI Taxonomy" id="398199"/>
    <lineage>
        <taxon>Bacteria</taxon>
        <taxon>Bacillati</taxon>
        <taxon>Bacillota</taxon>
        <taxon>Clostridia</taxon>
        <taxon>Eubacteriales</taxon>
        <taxon>Clostridiaceae</taxon>
        <taxon>Proteiniclasticum</taxon>
    </lineage>
</organism>
<dbReference type="EMBL" id="FNDZ01000002">
    <property type="protein sequence ID" value="SDI34825.1"/>
    <property type="molecule type" value="Genomic_DNA"/>
</dbReference>
<evidence type="ECO:0000313" key="2">
    <source>
        <dbReference type="Proteomes" id="UP000183255"/>
    </source>
</evidence>